<evidence type="ECO:0000313" key="2">
    <source>
        <dbReference type="Proteomes" id="UP000567179"/>
    </source>
</evidence>
<dbReference type="OrthoDB" id="3067668at2759"/>
<comment type="caution">
    <text evidence="1">The sequence shown here is derived from an EMBL/GenBank/DDBJ whole genome shotgun (WGS) entry which is preliminary data.</text>
</comment>
<keyword evidence="2" id="KW-1185">Reference proteome</keyword>
<dbReference type="AlphaFoldDB" id="A0A8H5AZC0"/>
<reference evidence="1 2" key="1">
    <citation type="journal article" date="2020" name="ISME J.">
        <title>Uncovering the hidden diversity of litter-decomposition mechanisms in mushroom-forming fungi.</title>
        <authorList>
            <person name="Floudas D."/>
            <person name="Bentzer J."/>
            <person name="Ahren D."/>
            <person name="Johansson T."/>
            <person name="Persson P."/>
            <person name="Tunlid A."/>
        </authorList>
    </citation>
    <scope>NUCLEOTIDE SEQUENCE [LARGE SCALE GENOMIC DNA]</scope>
    <source>
        <strain evidence="1 2">CBS 101986</strain>
    </source>
</reference>
<evidence type="ECO:0000313" key="1">
    <source>
        <dbReference type="EMBL" id="KAF5313880.1"/>
    </source>
</evidence>
<name>A0A8H5AZC0_9AGAR</name>
<dbReference type="EMBL" id="JAACJJ010000046">
    <property type="protein sequence ID" value="KAF5313880.1"/>
    <property type="molecule type" value="Genomic_DNA"/>
</dbReference>
<proteinExistence type="predicted"/>
<sequence>MLFSRVRVSFVRLLVLGRERSHWSWLSAKHIFTIFAMEVFAFCNTWILVGDAADVESAMGPGRSIISFFPGFRGPRDKFMALKSFADPIKPSLPQDAISELSERFIDLGSLKANYRLSSLSKGQKYTSAVPLNKPRYKSKSRAKSMSGNQLSVFRYPPEPRGEDFRKWILVMETLFPNRAAYSRATVYGRST</sequence>
<gene>
    <name evidence="1" type="ORF">D9619_013024</name>
</gene>
<accession>A0A8H5AZC0</accession>
<dbReference type="Proteomes" id="UP000567179">
    <property type="component" value="Unassembled WGS sequence"/>
</dbReference>
<organism evidence="1 2">
    <name type="scientific">Psilocybe cf. subviscida</name>
    <dbReference type="NCBI Taxonomy" id="2480587"/>
    <lineage>
        <taxon>Eukaryota</taxon>
        <taxon>Fungi</taxon>
        <taxon>Dikarya</taxon>
        <taxon>Basidiomycota</taxon>
        <taxon>Agaricomycotina</taxon>
        <taxon>Agaricomycetes</taxon>
        <taxon>Agaricomycetidae</taxon>
        <taxon>Agaricales</taxon>
        <taxon>Agaricineae</taxon>
        <taxon>Strophariaceae</taxon>
        <taxon>Psilocybe</taxon>
    </lineage>
</organism>
<protein>
    <submittedName>
        <fullName evidence="1">Uncharacterized protein</fullName>
    </submittedName>
</protein>